<dbReference type="PANTHER" id="PTHR43238:SF1">
    <property type="entry name" value="GDP-L-FUCOSE SYNTHASE"/>
    <property type="match status" value="1"/>
</dbReference>
<feature type="binding site" evidence="9">
    <location>
        <position position="200"/>
    </location>
    <ligand>
        <name>substrate</name>
    </ligand>
</feature>
<dbReference type="AlphaFoldDB" id="A0A0P1EMS3"/>
<feature type="binding site" evidence="9">
    <location>
        <position position="269"/>
    </location>
    <ligand>
        <name>substrate</name>
    </ligand>
</feature>
<dbReference type="Gene3D" id="3.90.25.10">
    <property type="entry name" value="UDP-galactose 4-epimerase, domain 1"/>
    <property type="match status" value="1"/>
</dbReference>
<evidence type="ECO:0000256" key="3">
    <source>
        <dbReference type="ARBA" id="ARBA00012371"/>
    </source>
</evidence>
<dbReference type="EC" id="1.1.1.271" evidence="3 9"/>
<dbReference type="EMBL" id="CYPW01000006">
    <property type="protein sequence ID" value="CUH51526.1"/>
    <property type="molecule type" value="Genomic_DNA"/>
</dbReference>
<keyword evidence="12" id="KW-1185">Reference proteome</keyword>
<accession>A0A0P1EMS3</accession>
<feature type="active site" description="Proton donor/acceptor" evidence="9">
    <location>
        <position position="127"/>
    </location>
</feature>
<dbReference type="UniPathway" id="UPA00128">
    <property type="reaction ID" value="UER00191"/>
</dbReference>
<proteinExistence type="inferred from homology"/>
<dbReference type="HAMAP" id="MF_00956">
    <property type="entry name" value="GDP_fucose_synth"/>
    <property type="match status" value="1"/>
</dbReference>
<feature type="binding site" evidence="9">
    <location>
        <position position="170"/>
    </location>
    <ligand>
        <name>NADP(+)</name>
        <dbReference type="ChEBI" id="CHEBI:58349"/>
    </ligand>
</feature>
<comment type="pathway">
    <text evidence="1 9">Nucleotide-sugar biosynthesis; GDP-L-fucose biosynthesis via de novo pathway; GDP-L-fucose from GDP-alpha-D-mannose: step 2/2.</text>
</comment>
<evidence type="ECO:0000256" key="4">
    <source>
        <dbReference type="ARBA" id="ARBA00022857"/>
    </source>
</evidence>
<protein>
    <recommendedName>
        <fullName evidence="3 9">GDP-L-fucose synthase</fullName>
        <ecNumber evidence="3 9">1.1.1.271</ecNumber>
    </recommendedName>
    <alternativeName>
        <fullName evidence="9">GDP-4-keto-6-deoxy-D-mannose-3,5-epimerase-4-reductase</fullName>
    </alternativeName>
</protein>
<keyword evidence="4 9" id="KW-0521">NADP</keyword>
<keyword evidence="5 9" id="KW-0560">Oxidoreductase</keyword>
<comment type="catalytic activity">
    <reaction evidence="8 9">
        <text>GDP-beta-L-fucose + NADP(+) = GDP-4-dehydro-alpha-D-rhamnose + NADPH + H(+)</text>
        <dbReference type="Rhea" id="RHEA:18885"/>
        <dbReference type="ChEBI" id="CHEBI:15378"/>
        <dbReference type="ChEBI" id="CHEBI:57273"/>
        <dbReference type="ChEBI" id="CHEBI:57783"/>
        <dbReference type="ChEBI" id="CHEBI:57964"/>
        <dbReference type="ChEBI" id="CHEBI:58349"/>
        <dbReference type="EC" id="1.1.1.271"/>
    </reaction>
</comment>
<evidence type="ECO:0000256" key="5">
    <source>
        <dbReference type="ARBA" id="ARBA00023002"/>
    </source>
</evidence>
<dbReference type="Proteomes" id="UP000054823">
    <property type="component" value="Unassembled WGS sequence"/>
</dbReference>
<reference evidence="11 12" key="1">
    <citation type="submission" date="2015-09" db="EMBL/GenBank/DDBJ databases">
        <authorList>
            <consortium name="Swine Surveillance"/>
        </authorList>
    </citation>
    <scope>NUCLEOTIDE SEQUENCE [LARGE SCALE GENOMIC DNA]</scope>
    <source>
        <strain evidence="11 12">CECT 7688</strain>
    </source>
</reference>
<feature type="site" description="Important for catalytic activity" evidence="9">
    <location>
        <position position="98"/>
    </location>
</feature>
<comment type="function">
    <text evidence="9">Catalyzes the two-step NADP-dependent conversion of GDP-4-dehydro-6-deoxy-D-mannose to GDP-fucose, involving an epimerase and a reductase reaction.</text>
</comment>
<feature type="binding site" evidence="9">
    <location>
        <begin position="154"/>
        <end position="157"/>
    </location>
    <ligand>
        <name>NADP(+)</name>
        <dbReference type="ChEBI" id="CHEBI:58349"/>
    </ligand>
</feature>
<evidence type="ECO:0000256" key="2">
    <source>
        <dbReference type="ARBA" id="ARBA00005959"/>
    </source>
</evidence>
<dbReference type="STRING" id="321267.SHM7688_00963"/>
<comment type="caution">
    <text evidence="9">Lacks conserved residue(s) required for the propagation of feature annotation.</text>
</comment>
<dbReference type="GO" id="GO:0050577">
    <property type="term" value="F:GDP-L-fucose synthase activity"/>
    <property type="evidence" value="ECO:0007669"/>
    <property type="project" value="UniProtKB-UniRule"/>
</dbReference>
<dbReference type="GO" id="GO:0016853">
    <property type="term" value="F:isomerase activity"/>
    <property type="evidence" value="ECO:0007669"/>
    <property type="project" value="UniProtKB-KW"/>
</dbReference>
<dbReference type="InterPro" id="IPR001509">
    <property type="entry name" value="Epimerase_deHydtase"/>
</dbReference>
<dbReference type="FunFam" id="3.40.50.720:FF:000101">
    <property type="entry name" value="GDP-L-fucose synthase"/>
    <property type="match status" value="1"/>
</dbReference>
<organism evidence="11 12">
    <name type="scientific">Shimia marina</name>
    <dbReference type="NCBI Taxonomy" id="321267"/>
    <lineage>
        <taxon>Bacteria</taxon>
        <taxon>Pseudomonadati</taxon>
        <taxon>Pseudomonadota</taxon>
        <taxon>Alphaproteobacteria</taxon>
        <taxon>Rhodobacterales</taxon>
        <taxon>Roseobacteraceae</taxon>
    </lineage>
</organism>
<sequence length="312" mass="34474">MVGGAILRQLQARKDAGEDLTLITRTHAELDLTDQRAVRGFMQDEKPDVVILAAAKVGGIHANNTYPAEFIYENLMMECNVIHQAYACGVKKLLQLGSSCIYPKAVPQPMKEDALLTGTLEPTNEPYAVAKIAGIKLCESYNRQYGVDYRSVMPTNLYGPGDNFHPENSHVMPALIRRFHEAAQSGQEEVVMWGTGKPMREFLHVDDMAAASLFVLELDKAIYEANTDPMLSHINVGTGSDISIGDLGHMIAEVTGYKGKITQDLTKPDGTMKKLMDVSRLADMGWTASVALEDGVKETYRWFLDNQDSFRG</sequence>
<dbReference type="InterPro" id="IPR028614">
    <property type="entry name" value="GDP_fucose/colitose_synth"/>
</dbReference>
<feature type="binding site" evidence="9">
    <location>
        <position position="131"/>
    </location>
    <ligand>
        <name>NADP(+)</name>
        <dbReference type="ChEBI" id="CHEBI:58349"/>
    </ligand>
</feature>
<evidence type="ECO:0000256" key="7">
    <source>
        <dbReference type="ARBA" id="ARBA00023268"/>
    </source>
</evidence>
<keyword evidence="6 9" id="KW-0413">Isomerase</keyword>
<feature type="binding site" evidence="9">
    <location>
        <position position="178"/>
    </location>
    <ligand>
        <name>substrate</name>
    </ligand>
</feature>
<feature type="binding site" evidence="9">
    <location>
        <begin position="96"/>
        <end position="99"/>
    </location>
    <ligand>
        <name>NADP(+)</name>
        <dbReference type="ChEBI" id="CHEBI:58349"/>
    </ligand>
</feature>
<feature type="domain" description="NAD-dependent epimerase/dehydratase" evidence="10">
    <location>
        <begin position="1"/>
        <end position="221"/>
    </location>
</feature>
<evidence type="ECO:0000313" key="12">
    <source>
        <dbReference type="Proteomes" id="UP000054823"/>
    </source>
</evidence>
<dbReference type="SUPFAM" id="SSF51735">
    <property type="entry name" value="NAD(P)-binding Rossmann-fold domains"/>
    <property type="match status" value="1"/>
</dbReference>
<evidence type="ECO:0000256" key="8">
    <source>
        <dbReference type="ARBA" id="ARBA00051935"/>
    </source>
</evidence>
<comment type="similarity">
    <text evidence="2 9">Belongs to the NAD(P)-dependent epimerase/dehydratase family. Fucose synthase subfamily.</text>
</comment>
<gene>
    <name evidence="9 11" type="primary">fcl</name>
    <name evidence="11" type="ORF">SHM7688_00963</name>
</gene>
<evidence type="ECO:0000256" key="6">
    <source>
        <dbReference type="ARBA" id="ARBA00023235"/>
    </source>
</evidence>
<dbReference type="CDD" id="cd05239">
    <property type="entry name" value="GDP_FS_SDR_e"/>
    <property type="match status" value="1"/>
</dbReference>
<feature type="site" description="Important for catalytic activity" evidence="9">
    <location>
        <position position="100"/>
    </location>
</feature>
<evidence type="ECO:0000259" key="10">
    <source>
        <dbReference type="Pfam" id="PF01370"/>
    </source>
</evidence>
<evidence type="ECO:0000313" key="11">
    <source>
        <dbReference type="EMBL" id="CUH51526.1"/>
    </source>
</evidence>
<dbReference type="Gene3D" id="3.40.50.720">
    <property type="entry name" value="NAD(P)-binding Rossmann-like Domain"/>
    <property type="match status" value="1"/>
</dbReference>
<dbReference type="PANTHER" id="PTHR43238">
    <property type="entry name" value="GDP-L-FUCOSE SYNTHASE"/>
    <property type="match status" value="1"/>
</dbReference>
<dbReference type="Pfam" id="PF01370">
    <property type="entry name" value="Epimerase"/>
    <property type="match status" value="1"/>
</dbReference>
<dbReference type="GO" id="GO:0070401">
    <property type="term" value="F:NADP+ binding"/>
    <property type="evidence" value="ECO:0007669"/>
    <property type="project" value="UniProtKB-UniRule"/>
</dbReference>
<evidence type="ECO:0000256" key="9">
    <source>
        <dbReference type="HAMAP-Rule" id="MF_00956"/>
    </source>
</evidence>
<dbReference type="GO" id="GO:0042351">
    <property type="term" value="P:'de novo' GDP-L-fucose biosynthetic process"/>
    <property type="evidence" value="ECO:0007669"/>
    <property type="project" value="UniProtKB-UniRule"/>
</dbReference>
<name>A0A0P1EMS3_9RHOB</name>
<feature type="binding site" evidence="9">
    <location>
        <position position="193"/>
    </location>
    <ligand>
        <name>substrate</name>
    </ligand>
</feature>
<evidence type="ECO:0000256" key="1">
    <source>
        <dbReference type="ARBA" id="ARBA00004883"/>
    </source>
</evidence>
<dbReference type="InterPro" id="IPR036291">
    <property type="entry name" value="NAD(P)-bd_dom_sf"/>
</dbReference>
<keyword evidence="7 9" id="KW-0511">Multifunctional enzyme</keyword>